<keyword evidence="2" id="KW-0812">Transmembrane</keyword>
<proteinExistence type="predicted"/>
<dbReference type="GO" id="GO:0005615">
    <property type="term" value="C:extracellular space"/>
    <property type="evidence" value="ECO:0007669"/>
    <property type="project" value="TreeGrafter"/>
</dbReference>
<feature type="region of interest" description="Disordered" evidence="1">
    <location>
        <begin position="1"/>
        <end position="24"/>
    </location>
</feature>
<evidence type="ECO:0000256" key="2">
    <source>
        <dbReference type="SAM" id="Phobius"/>
    </source>
</evidence>
<organism evidence="4">
    <name type="scientific">Caenorhabditis brenneri</name>
    <name type="common">Nematode worm</name>
    <dbReference type="NCBI Taxonomy" id="135651"/>
    <lineage>
        <taxon>Eukaryota</taxon>
        <taxon>Metazoa</taxon>
        <taxon>Ecdysozoa</taxon>
        <taxon>Nematoda</taxon>
        <taxon>Chromadorea</taxon>
        <taxon>Rhabditida</taxon>
        <taxon>Rhabditina</taxon>
        <taxon>Rhabditomorpha</taxon>
        <taxon>Rhabditoidea</taxon>
        <taxon>Rhabditidae</taxon>
        <taxon>Peloderinae</taxon>
        <taxon>Caenorhabditis</taxon>
    </lineage>
</organism>
<keyword evidence="2" id="KW-0472">Membrane</keyword>
<accession>G0NRA3</accession>
<dbReference type="InterPro" id="IPR042421">
    <property type="entry name" value="C3orf33-like"/>
</dbReference>
<feature type="compositionally biased region" description="Polar residues" evidence="1">
    <location>
        <begin position="12"/>
        <end position="22"/>
    </location>
</feature>
<dbReference type="EMBL" id="GL379930">
    <property type="protein sequence ID" value="EGT36084.1"/>
    <property type="molecule type" value="Genomic_DNA"/>
</dbReference>
<dbReference type="HOGENOM" id="CLU_708276_0_0_1"/>
<keyword evidence="2" id="KW-1133">Transmembrane helix</keyword>
<dbReference type="STRING" id="135651.G0NRA3"/>
<dbReference type="AlphaFoldDB" id="G0NRA3"/>
<sequence>MAEAEAAATHPNHGQANPTASSIPKGGKFVDPIDRYTALAVRGAIVGVGLVGVIIYLRNSRLFHRFQHVNQIPKDFIRKELELKGRVREVLPSGELRVEHEPVMKVPFLPKRKNVNPGLLNLRLAGVELSQSGQQFLAKDLRLTNKPVTFTVIKEVEGAPHVVDADVTVKRTAFGRTNLNVEVVRRGYARVPGPEQVKHLKSLQTVPAYSRLISRLLMSNHSYFFQVADRRGVGVWERDTWVESVQSYPSQVSGIIRSAAITKAVAPPLLSRREKWPREKLHTSRNKTIHYYFVFAGMSVSQKPQHLQKNFHMYNCLHFVSTKLFSSCNCSRTHRLLPTRKDFASFIESPKREIKIELITLDKMRQHKKKWNIVKVNWNPLGFPNMQMRL</sequence>
<gene>
    <name evidence="3" type="ORF">CAEBREN_11602</name>
</gene>
<dbReference type="PANTHER" id="PTHR28434">
    <property type="entry name" value="PROTEIN C3ORF33"/>
    <property type="match status" value="1"/>
</dbReference>
<dbReference type="eggNOG" id="ENOG502SA7Z">
    <property type="taxonomic scope" value="Eukaryota"/>
</dbReference>
<evidence type="ECO:0000313" key="3">
    <source>
        <dbReference type="EMBL" id="EGT36084.1"/>
    </source>
</evidence>
<dbReference type="InParanoid" id="G0NRA3"/>
<evidence type="ECO:0000256" key="1">
    <source>
        <dbReference type="SAM" id="MobiDB-lite"/>
    </source>
</evidence>
<protein>
    <submittedName>
        <fullName evidence="3">Uncharacterized protein</fullName>
    </submittedName>
</protein>
<dbReference type="OrthoDB" id="6220511at2759"/>
<name>G0NRA3_CAEBE</name>
<keyword evidence="4" id="KW-1185">Reference proteome</keyword>
<dbReference type="Proteomes" id="UP000008068">
    <property type="component" value="Unassembled WGS sequence"/>
</dbReference>
<feature type="transmembrane region" description="Helical" evidence="2">
    <location>
        <begin position="36"/>
        <end position="57"/>
    </location>
</feature>
<dbReference type="PANTHER" id="PTHR28434:SF1">
    <property type="entry name" value="PROTEIN C3ORF33"/>
    <property type="match status" value="1"/>
</dbReference>
<reference evidence="4" key="1">
    <citation type="submission" date="2011-07" db="EMBL/GenBank/DDBJ databases">
        <authorList>
            <consortium name="Caenorhabditis brenneri Sequencing and Analysis Consortium"/>
            <person name="Wilson R.K."/>
        </authorList>
    </citation>
    <scope>NUCLEOTIDE SEQUENCE [LARGE SCALE GENOMIC DNA]</scope>
    <source>
        <strain evidence="4">PB2801</strain>
    </source>
</reference>
<evidence type="ECO:0000313" key="4">
    <source>
        <dbReference type="Proteomes" id="UP000008068"/>
    </source>
</evidence>